<dbReference type="Proteomes" id="UP000092177">
    <property type="component" value="Chromosome 1"/>
</dbReference>
<protein>
    <submittedName>
        <fullName evidence="1">Uncharacterized protein</fullName>
    </submittedName>
</protein>
<dbReference type="EMBL" id="LTAN01000001">
    <property type="protein sequence ID" value="OBR16276.1"/>
    <property type="molecule type" value="Genomic_DNA"/>
</dbReference>
<reference evidence="2" key="1">
    <citation type="journal article" date="2017" name="BMC Genomics">
        <title>Gapless genome assembly of Colletotrichum higginsianum reveals chromosome structure and association of transposable elements with secondary metabolite gene clusters.</title>
        <authorList>
            <person name="Dallery J.-F."/>
            <person name="Lapalu N."/>
            <person name="Zampounis A."/>
            <person name="Pigne S."/>
            <person name="Luyten I."/>
            <person name="Amselem J."/>
            <person name="Wittenberg A.H.J."/>
            <person name="Zhou S."/>
            <person name="de Queiroz M.V."/>
            <person name="Robin G.P."/>
            <person name="Auger A."/>
            <person name="Hainaut M."/>
            <person name="Henrissat B."/>
            <person name="Kim K.-T."/>
            <person name="Lee Y.-H."/>
            <person name="Lespinet O."/>
            <person name="Schwartz D.C."/>
            <person name="Thon M.R."/>
            <person name="O'Connell R.J."/>
        </authorList>
    </citation>
    <scope>NUCLEOTIDE SEQUENCE [LARGE SCALE GENOMIC DNA]</scope>
    <source>
        <strain evidence="2">IMI 349063</strain>
    </source>
</reference>
<gene>
    <name evidence="1" type="ORF">CH63R_01456</name>
</gene>
<proteinExistence type="predicted"/>
<sequence>MPESYFKKLEGQVSGLQSRRQAQRDNGDSGVCLVWGRRLYDAALAQDETGGQKKRFRKNSAPSISLRDCSNFQERKRPTTTPATAGVWTPRGALRAIHILESTLISRSPRTQSDFRLGLVHFSRSGLR</sequence>
<comment type="caution">
    <text evidence="1">The sequence shown here is derived from an EMBL/GenBank/DDBJ whole genome shotgun (WGS) entry which is preliminary data.</text>
</comment>
<dbReference type="AlphaFoldDB" id="A0A1B7YW53"/>
<dbReference type="GeneID" id="28860538"/>
<evidence type="ECO:0000313" key="1">
    <source>
        <dbReference type="EMBL" id="OBR16276.1"/>
    </source>
</evidence>
<accession>A0A1B7YW53</accession>
<evidence type="ECO:0000313" key="2">
    <source>
        <dbReference type="Proteomes" id="UP000092177"/>
    </source>
</evidence>
<organism evidence="1 2">
    <name type="scientific">Colletotrichum higginsianum (strain IMI 349063)</name>
    <name type="common">Crucifer anthracnose fungus</name>
    <dbReference type="NCBI Taxonomy" id="759273"/>
    <lineage>
        <taxon>Eukaryota</taxon>
        <taxon>Fungi</taxon>
        <taxon>Dikarya</taxon>
        <taxon>Ascomycota</taxon>
        <taxon>Pezizomycotina</taxon>
        <taxon>Sordariomycetes</taxon>
        <taxon>Hypocreomycetidae</taxon>
        <taxon>Glomerellales</taxon>
        <taxon>Glomerellaceae</taxon>
        <taxon>Colletotrichum</taxon>
        <taxon>Colletotrichum destructivum species complex</taxon>
    </lineage>
</organism>
<dbReference type="KEGG" id="chig:CH63R_01456"/>
<dbReference type="VEuPathDB" id="FungiDB:CH63R_01456"/>
<dbReference type="RefSeq" id="XP_018164793.1">
    <property type="nucleotide sequence ID" value="XM_018296431.1"/>
</dbReference>
<name>A0A1B7YW53_COLHI</name>
<keyword evidence="2" id="KW-1185">Reference proteome</keyword>